<keyword evidence="12" id="KW-1185">Reference proteome</keyword>
<dbReference type="InterPro" id="IPR000890">
    <property type="entry name" value="Aliphatic_acid_kin_short-chain"/>
</dbReference>
<dbReference type="PIRSF" id="PIRSF000722">
    <property type="entry name" value="Acetate_prop_kin"/>
    <property type="match status" value="1"/>
</dbReference>
<protein>
    <recommendedName>
        <fullName evidence="9">Acetate kinase</fullName>
        <ecNumber evidence="9">2.7.2.1</ecNumber>
    </recommendedName>
    <alternativeName>
        <fullName evidence="9">Acetokinase</fullName>
    </alternativeName>
</protein>
<sequence length="376" mass="39761">MRVLTVNPGSSSLKLSLVDGGVVTADEHIAEWDGVTRRELEEFAAAQPSVDAVSVRIVHGANRAAPTVLDEGVLADLRGQVPLAPLHQPRSLSLARQALDLPGRMPVVGCFDTAFHVGLPDQAATYPLPRSWRDRYGIRRYGFHGLSLAHATRAAAEVLGEPVRRLRLVCCHLGAGASVTAVVGGRSADTSMGFTPLDGVAMATRCGSIDPGIPLYLQREHGFTASDVEHALNHDSGLAGLSGTGGDVRDVLALRAKGDPDARLALDVYLHLLRREIAAQAVSVGKPDAVVLTGGVAEHQPELRAELFGDTLLGVRIDAARNRGTGDRLISEESSTPAVLVACREEKELARLCEEVLTGLAGAGPLVFRHGRKADP</sequence>
<evidence type="ECO:0000256" key="9">
    <source>
        <dbReference type="HAMAP-Rule" id="MF_00020"/>
    </source>
</evidence>
<comment type="catalytic activity">
    <reaction evidence="9">
        <text>acetate + ATP = acetyl phosphate + ADP</text>
        <dbReference type="Rhea" id="RHEA:11352"/>
        <dbReference type="ChEBI" id="CHEBI:22191"/>
        <dbReference type="ChEBI" id="CHEBI:30089"/>
        <dbReference type="ChEBI" id="CHEBI:30616"/>
        <dbReference type="ChEBI" id="CHEBI:456216"/>
        <dbReference type="EC" id="2.7.2.1"/>
    </reaction>
</comment>
<dbReference type="InterPro" id="IPR023865">
    <property type="entry name" value="Aliphatic_acid_kinase_CS"/>
</dbReference>
<feature type="binding site" evidence="9">
    <location>
        <position position="345"/>
    </location>
    <ligand>
        <name>Mg(2+)</name>
        <dbReference type="ChEBI" id="CHEBI:18420"/>
    </ligand>
</feature>
<feature type="binding site" evidence="9">
    <location>
        <begin position="247"/>
        <end position="249"/>
    </location>
    <ligand>
        <name>ATP</name>
        <dbReference type="ChEBI" id="CHEBI:30616"/>
    </ligand>
</feature>
<dbReference type="EC" id="2.7.2.1" evidence="9"/>
<evidence type="ECO:0000256" key="2">
    <source>
        <dbReference type="ARBA" id="ARBA00022490"/>
    </source>
</evidence>
<evidence type="ECO:0000256" key="10">
    <source>
        <dbReference type="RuleBase" id="RU003835"/>
    </source>
</evidence>
<dbReference type="GO" id="GO:0005829">
    <property type="term" value="C:cytosol"/>
    <property type="evidence" value="ECO:0007669"/>
    <property type="project" value="TreeGrafter"/>
</dbReference>
<dbReference type="InterPro" id="IPR043129">
    <property type="entry name" value="ATPase_NBD"/>
</dbReference>
<evidence type="ECO:0000313" key="12">
    <source>
        <dbReference type="Proteomes" id="UP000004691"/>
    </source>
</evidence>
<evidence type="ECO:0000256" key="8">
    <source>
        <dbReference type="ARBA" id="ARBA00022842"/>
    </source>
</evidence>
<dbReference type="PROSITE" id="PS01076">
    <property type="entry name" value="ACETATE_KINASE_2"/>
    <property type="match status" value="1"/>
</dbReference>
<comment type="subcellular location">
    <subcellularLocation>
        <location evidence="9">Cytoplasm</location>
    </subcellularLocation>
</comment>
<keyword evidence="2 9" id="KW-0963">Cytoplasm</keyword>
<feature type="binding site" evidence="9">
    <location>
        <position position="56"/>
    </location>
    <ligand>
        <name>substrate</name>
    </ligand>
</feature>
<comment type="similarity">
    <text evidence="1 9 10">Belongs to the acetokinase family.</text>
</comment>
<organism evidence="11 12">
    <name type="scientific">Saccharomonospora xinjiangensis XJ-54</name>
    <dbReference type="NCBI Taxonomy" id="882086"/>
    <lineage>
        <taxon>Bacteria</taxon>
        <taxon>Bacillati</taxon>
        <taxon>Actinomycetota</taxon>
        <taxon>Actinomycetes</taxon>
        <taxon>Pseudonocardiales</taxon>
        <taxon>Pseudonocardiaceae</taxon>
        <taxon>Saccharomonospora</taxon>
    </lineage>
</organism>
<comment type="function">
    <text evidence="9">Catalyzes the formation of acetyl phosphate from acetate and ATP. Can also catalyze the reverse reaction.</text>
</comment>
<accession>I0V7M0</accession>
<feature type="active site" description="Proton donor/acceptor" evidence="9">
    <location>
        <position position="112"/>
    </location>
</feature>
<comment type="pathway">
    <text evidence="9">Metabolic intermediate biosynthesis; acetyl-CoA biosynthesis; acetyl-CoA from acetate: step 1/2.</text>
</comment>
<proteinExistence type="inferred from homology"/>
<keyword evidence="4 9" id="KW-0479">Metal-binding</keyword>
<keyword evidence="5 9" id="KW-0547">Nucleotide-binding</keyword>
<keyword evidence="7 9" id="KW-0067">ATP-binding</keyword>
<dbReference type="Gene3D" id="3.30.420.40">
    <property type="match status" value="2"/>
</dbReference>
<dbReference type="PRINTS" id="PR00471">
    <property type="entry name" value="ACETATEKNASE"/>
</dbReference>
<dbReference type="PANTHER" id="PTHR21060">
    <property type="entry name" value="ACETATE KINASE"/>
    <property type="match status" value="1"/>
</dbReference>
<comment type="cofactor">
    <cofactor evidence="9">
        <name>Mg(2+)</name>
        <dbReference type="ChEBI" id="CHEBI:18420"/>
    </cofactor>
    <cofactor evidence="9">
        <name>Mn(2+)</name>
        <dbReference type="ChEBI" id="CHEBI:29035"/>
    </cofactor>
    <text evidence="9">Mg(2+). Can also accept Mn(2+).</text>
</comment>
<keyword evidence="6 9" id="KW-0418">Kinase</keyword>
<dbReference type="GO" id="GO:0000287">
    <property type="term" value="F:magnesium ion binding"/>
    <property type="evidence" value="ECO:0007669"/>
    <property type="project" value="UniProtKB-UniRule"/>
</dbReference>
<dbReference type="UniPathway" id="UPA00340">
    <property type="reaction ID" value="UER00458"/>
</dbReference>
<dbReference type="EMBL" id="JH636049">
    <property type="protein sequence ID" value="EID56123.1"/>
    <property type="molecule type" value="Genomic_DNA"/>
</dbReference>
<dbReference type="PROSITE" id="PS01075">
    <property type="entry name" value="ACETATE_KINASE_1"/>
    <property type="match status" value="1"/>
</dbReference>
<name>I0V7M0_9PSEU</name>
<dbReference type="eggNOG" id="COG0282">
    <property type="taxonomic scope" value="Bacteria"/>
</dbReference>
<dbReference type="SUPFAM" id="SSF53067">
    <property type="entry name" value="Actin-like ATPase domain"/>
    <property type="match status" value="2"/>
</dbReference>
<gene>
    <name evidence="9" type="primary">ackA</name>
    <name evidence="11" type="ORF">SacxiDRAFT_3932</name>
</gene>
<comment type="subunit">
    <text evidence="9">Homodimer.</text>
</comment>
<evidence type="ECO:0000256" key="3">
    <source>
        <dbReference type="ARBA" id="ARBA00022679"/>
    </source>
</evidence>
<dbReference type="HAMAP" id="MF_00020">
    <property type="entry name" value="Acetate_kinase"/>
    <property type="match status" value="1"/>
</dbReference>
<keyword evidence="8 9" id="KW-0460">Magnesium</keyword>
<dbReference type="Pfam" id="PF00871">
    <property type="entry name" value="Acetate_kinase"/>
    <property type="match status" value="1"/>
</dbReference>
<keyword evidence="3 9" id="KW-0808">Transferase</keyword>
<dbReference type="GO" id="GO:0005524">
    <property type="term" value="F:ATP binding"/>
    <property type="evidence" value="ECO:0007669"/>
    <property type="project" value="UniProtKB-KW"/>
</dbReference>
<dbReference type="GO" id="GO:0006083">
    <property type="term" value="P:acetate metabolic process"/>
    <property type="evidence" value="ECO:0007669"/>
    <property type="project" value="TreeGrafter"/>
</dbReference>
<feature type="site" description="Transition state stabilizer" evidence="9">
    <location>
        <position position="144"/>
    </location>
</feature>
<evidence type="ECO:0000256" key="4">
    <source>
        <dbReference type="ARBA" id="ARBA00022723"/>
    </source>
</evidence>
<dbReference type="Proteomes" id="UP000004691">
    <property type="component" value="Unassembled WGS sequence"/>
</dbReference>
<evidence type="ECO:0000256" key="7">
    <source>
        <dbReference type="ARBA" id="ARBA00022840"/>
    </source>
</evidence>
<dbReference type="PANTHER" id="PTHR21060:SF21">
    <property type="entry name" value="ACETATE KINASE"/>
    <property type="match status" value="1"/>
</dbReference>
<dbReference type="RefSeq" id="WP_006240358.1">
    <property type="nucleotide sequence ID" value="NZ_JH636049.1"/>
</dbReference>
<evidence type="ECO:0000313" key="11">
    <source>
        <dbReference type="EMBL" id="EID56123.1"/>
    </source>
</evidence>
<feature type="binding site" evidence="9">
    <location>
        <begin position="172"/>
        <end position="176"/>
    </location>
    <ligand>
        <name>ATP</name>
        <dbReference type="ChEBI" id="CHEBI:30616"/>
    </ligand>
</feature>
<dbReference type="GO" id="GO:0006085">
    <property type="term" value="P:acetyl-CoA biosynthetic process"/>
    <property type="evidence" value="ECO:0007669"/>
    <property type="project" value="UniProtKB-UniRule"/>
</dbReference>
<dbReference type="GO" id="GO:0008776">
    <property type="term" value="F:acetate kinase activity"/>
    <property type="evidence" value="ECO:0007669"/>
    <property type="project" value="UniProtKB-UniRule"/>
</dbReference>
<dbReference type="STRING" id="882086.SacxiDRAFT_3932"/>
<dbReference type="HOGENOM" id="CLU_020352_0_2_11"/>
<evidence type="ECO:0000256" key="6">
    <source>
        <dbReference type="ARBA" id="ARBA00022777"/>
    </source>
</evidence>
<evidence type="ECO:0000256" key="5">
    <source>
        <dbReference type="ARBA" id="ARBA00022741"/>
    </source>
</evidence>
<evidence type="ECO:0000256" key="1">
    <source>
        <dbReference type="ARBA" id="ARBA00008748"/>
    </source>
</evidence>
<reference evidence="11 12" key="1">
    <citation type="submission" date="2012-01" db="EMBL/GenBank/DDBJ databases">
        <title>Improved High-Quality Draft sequence of Saccharomonospora xinjiangensis XJ-54.</title>
        <authorList>
            <consortium name="US DOE Joint Genome Institute"/>
            <person name="Lucas S."/>
            <person name="Han J."/>
            <person name="Lapidus A."/>
            <person name="Cheng J.-F."/>
            <person name="Goodwin L."/>
            <person name="Pitluck S."/>
            <person name="Peters L."/>
            <person name="Mikhailova N."/>
            <person name="Teshima H."/>
            <person name="Detter J.C."/>
            <person name="Han C."/>
            <person name="Tapia R."/>
            <person name="Land M."/>
            <person name="Hauser L."/>
            <person name="Kyrpides N."/>
            <person name="Ivanova N."/>
            <person name="Pagani I."/>
            <person name="Brambilla E.-M."/>
            <person name="Klenk H.-P."/>
            <person name="Woyke T."/>
        </authorList>
    </citation>
    <scope>NUCLEOTIDE SEQUENCE [LARGE SCALE GENOMIC DNA]</scope>
    <source>
        <strain evidence="11 12">XJ-54</strain>
    </source>
</reference>
<dbReference type="OrthoDB" id="9802453at2"/>
<comment type="caution">
    <text evidence="9">Lacks conserved residue(s) required for the propagation of feature annotation.</text>
</comment>
<feature type="site" description="Transition state stabilizer" evidence="9">
    <location>
        <position position="205"/>
    </location>
</feature>
<dbReference type="AlphaFoldDB" id="I0V7M0"/>
<dbReference type="InterPro" id="IPR004372">
    <property type="entry name" value="Ac/propionate_kinase"/>
</dbReference>